<dbReference type="SMART" id="SM00252">
    <property type="entry name" value="SH2"/>
    <property type="match status" value="1"/>
</dbReference>
<sequence length="270" mass="30720">MRVKLESICSLCLLPIRALCVPRIVRVRVNYRMATNLCLNYLRENVLFVPTLRFLSVSVPFQFGPQLRKNYDDMLRKFSKLTKYREHQTLEPDRLNNVSEFGEGVRALKEGHVAMDFTGDTGRLITDSKIVQELANKRDKVKLSQRMACNSFIPTDYGVIGEGRLFSEQWFHGRISREQSLELLMNAGLEDGLFLVRESCSVAGVYVLTFCMNLRVYHVQLAQDIGEGTQVFVSLGKGPSFSTLQELIQFYQQKPLNGVSLALRAPCPKS</sequence>
<dbReference type="Proteomes" id="UP001249851">
    <property type="component" value="Unassembled WGS sequence"/>
</dbReference>
<dbReference type="PROSITE" id="PS50001">
    <property type="entry name" value="SH2"/>
    <property type="match status" value="1"/>
</dbReference>
<dbReference type="InterPro" id="IPR039664">
    <property type="entry name" value="GRB/APBB1IP"/>
</dbReference>
<dbReference type="PANTHER" id="PTHR11243">
    <property type="entry name" value="GROWTH FACTOR RECEPTOR-BOUND PROTEIN"/>
    <property type="match status" value="1"/>
</dbReference>
<gene>
    <name evidence="4" type="ORF">P5673_014804</name>
</gene>
<dbReference type="SUPFAM" id="SSF55550">
    <property type="entry name" value="SH2 domain"/>
    <property type="match status" value="1"/>
</dbReference>
<dbReference type="InterPro" id="IPR036860">
    <property type="entry name" value="SH2_dom_sf"/>
</dbReference>
<evidence type="ECO:0000313" key="5">
    <source>
        <dbReference type="Proteomes" id="UP001249851"/>
    </source>
</evidence>
<evidence type="ECO:0000259" key="3">
    <source>
        <dbReference type="PROSITE" id="PS50001"/>
    </source>
</evidence>
<feature type="signal peptide" evidence="2">
    <location>
        <begin position="1"/>
        <end position="18"/>
    </location>
</feature>
<feature type="domain" description="SH2" evidence="3">
    <location>
        <begin position="170"/>
        <end position="267"/>
    </location>
</feature>
<reference evidence="4" key="2">
    <citation type="journal article" date="2023" name="Science">
        <title>Genomic signatures of disease resistance in endangered staghorn corals.</title>
        <authorList>
            <person name="Vollmer S.V."/>
            <person name="Selwyn J.D."/>
            <person name="Despard B.A."/>
            <person name="Roesel C.L."/>
        </authorList>
    </citation>
    <scope>NUCLEOTIDE SEQUENCE</scope>
    <source>
        <strain evidence="4">K2</strain>
    </source>
</reference>
<organism evidence="4 5">
    <name type="scientific">Acropora cervicornis</name>
    <name type="common">Staghorn coral</name>
    <dbReference type="NCBI Taxonomy" id="6130"/>
    <lineage>
        <taxon>Eukaryota</taxon>
        <taxon>Metazoa</taxon>
        <taxon>Cnidaria</taxon>
        <taxon>Anthozoa</taxon>
        <taxon>Hexacorallia</taxon>
        <taxon>Scleractinia</taxon>
        <taxon>Astrocoeniina</taxon>
        <taxon>Acroporidae</taxon>
        <taxon>Acropora</taxon>
    </lineage>
</organism>
<dbReference type="InterPro" id="IPR000980">
    <property type="entry name" value="SH2"/>
</dbReference>
<dbReference type="Gene3D" id="3.30.505.10">
    <property type="entry name" value="SH2 domain"/>
    <property type="match status" value="1"/>
</dbReference>
<comment type="caution">
    <text evidence="4">The sequence shown here is derived from an EMBL/GenBank/DDBJ whole genome shotgun (WGS) entry which is preliminary data.</text>
</comment>
<dbReference type="PANTHER" id="PTHR11243:SF23">
    <property type="entry name" value="LD06925P"/>
    <property type="match status" value="1"/>
</dbReference>
<keyword evidence="5" id="KW-1185">Reference proteome</keyword>
<reference evidence="4" key="1">
    <citation type="journal article" date="2023" name="G3 (Bethesda)">
        <title>Whole genome assembly and annotation of the endangered Caribbean coral Acropora cervicornis.</title>
        <authorList>
            <person name="Selwyn J.D."/>
            <person name="Vollmer S.V."/>
        </authorList>
    </citation>
    <scope>NUCLEOTIDE SEQUENCE</scope>
    <source>
        <strain evidence="4">K2</strain>
    </source>
</reference>
<dbReference type="EMBL" id="JARQWQ010000030">
    <property type="protein sequence ID" value="KAK2562063.1"/>
    <property type="molecule type" value="Genomic_DNA"/>
</dbReference>
<dbReference type="AlphaFoldDB" id="A0AAD9QIP4"/>
<evidence type="ECO:0000256" key="2">
    <source>
        <dbReference type="SAM" id="SignalP"/>
    </source>
</evidence>
<dbReference type="Pfam" id="PF00017">
    <property type="entry name" value="SH2"/>
    <property type="match status" value="1"/>
</dbReference>
<protein>
    <submittedName>
        <fullName evidence="4">Growth factor receptor-bound protein 10</fullName>
    </submittedName>
</protein>
<evidence type="ECO:0000256" key="1">
    <source>
        <dbReference type="PROSITE-ProRule" id="PRU00191"/>
    </source>
</evidence>
<feature type="chain" id="PRO_5042247327" evidence="2">
    <location>
        <begin position="19"/>
        <end position="270"/>
    </location>
</feature>
<accession>A0AAD9QIP4</accession>
<proteinExistence type="predicted"/>
<evidence type="ECO:0000313" key="4">
    <source>
        <dbReference type="EMBL" id="KAK2562063.1"/>
    </source>
</evidence>
<name>A0AAD9QIP4_ACRCE</name>
<keyword evidence="4" id="KW-0675">Receptor</keyword>
<keyword evidence="1" id="KW-0727">SH2 domain</keyword>
<dbReference type="PRINTS" id="PR00401">
    <property type="entry name" value="SH2DOMAIN"/>
</dbReference>
<keyword evidence="2" id="KW-0732">Signal</keyword>